<dbReference type="RefSeq" id="WP_090498669.1">
    <property type="nucleotide sequence ID" value="NZ_FNCH01000005.1"/>
</dbReference>
<proteinExistence type="predicted"/>
<dbReference type="Proteomes" id="UP000199643">
    <property type="component" value="Unassembled WGS sequence"/>
</dbReference>
<organism evidence="1 2">
    <name type="scientific">Pedobacter terrae</name>
    <dbReference type="NCBI Taxonomy" id="405671"/>
    <lineage>
        <taxon>Bacteria</taxon>
        <taxon>Pseudomonadati</taxon>
        <taxon>Bacteroidota</taxon>
        <taxon>Sphingobacteriia</taxon>
        <taxon>Sphingobacteriales</taxon>
        <taxon>Sphingobacteriaceae</taxon>
        <taxon>Pedobacter</taxon>
    </lineage>
</organism>
<gene>
    <name evidence="1" type="ORF">SAMN05421827_10555</name>
</gene>
<keyword evidence="2" id="KW-1185">Reference proteome</keyword>
<dbReference type="EMBL" id="FNCH01000005">
    <property type="protein sequence ID" value="SDG30181.1"/>
    <property type="molecule type" value="Genomic_DNA"/>
</dbReference>
<sequence>MEKITNDLVPQQLVGSQMDAVEERKLSSLIQAQEFFAAAEKRLLAVNEWGKISGLSDFKIFSPDGKEAMRSVQKGDFIRIDIPGPGPLSGDGFDWVLVEEIKRVHEGNYEMISMCVRPCSSPLNQDKEVAHFLKDHATSTFIIRRDRITVRAEEHGRNEQANVNDGNLIDRTRNLVVGVSAKLGLSYPQWKLLVKGLLDGRP</sequence>
<dbReference type="AlphaFoldDB" id="A0A1G7T4N0"/>
<accession>A0A1G7T4N0</accession>
<protein>
    <submittedName>
        <fullName evidence="1">Uncharacterized protein</fullName>
    </submittedName>
</protein>
<dbReference type="OrthoDB" id="947646at2"/>
<evidence type="ECO:0000313" key="1">
    <source>
        <dbReference type="EMBL" id="SDG30181.1"/>
    </source>
</evidence>
<name>A0A1G7T4N0_9SPHI</name>
<evidence type="ECO:0000313" key="2">
    <source>
        <dbReference type="Proteomes" id="UP000199643"/>
    </source>
</evidence>
<reference evidence="2" key="1">
    <citation type="submission" date="2016-10" db="EMBL/GenBank/DDBJ databases">
        <authorList>
            <person name="Varghese N."/>
            <person name="Submissions S."/>
        </authorList>
    </citation>
    <scope>NUCLEOTIDE SEQUENCE [LARGE SCALE GENOMIC DNA]</scope>
    <source>
        <strain evidence="2">DSM 17933</strain>
    </source>
</reference>
<dbReference type="STRING" id="405671.SAMN05421827_10555"/>